<feature type="compositionally biased region" description="Acidic residues" evidence="1">
    <location>
        <begin position="294"/>
        <end position="307"/>
    </location>
</feature>
<evidence type="ECO:0000256" key="1">
    <source>
        <dbReference type="SAM" id="MobiDB-lite"/>
    </source>
</evidence>
<feature type="compositionally biased region" description="Polar residues" evidence="1">
    <location>
        <begin position="103"/>
        <end position="117"/>
    </location>
</feature>
<feature type="region of interest" description="Disordered" evidence="1">
    <location>
        <begin position="204"/>
        <end position="227"/>
    </location>
</feature>
<dbReference type="InParanoid" id="A0A3Q3RTY5"/>
<feature type="compositionally biased region" description="Basic and acidic residues" evidence="1">
    <location>
        <begin position="328"/>
        <end position="343"/>
    </location>
</feature>
<feature type="region of interest" description="Disordered" evidence="1">
    <location>
        <begin position="276"/>
        <end position="529"/>
    </location>
</feature>
<dbReference type="STRING" id="205130.ENSMAMP00000009833"/>
<proteinExistence type="predicted"/>
<feature type="compositionally biased region" description="Polar residues" evidence="1">
    <location>
        <begin position="487"/>
        <end position="500"/>
    </location>
</feature>
<protein>
    <submittedName>
        <fullName evidence="3">Uncharacterized protein</fullName>
    </submittedName>
</protein>
<reference evidence="3" key="2">
    <citation type="submission" date="2025-09" db="UniProtKB">
        <authorList>
            <consortium name="Ensembl"/>
        </authorList>
    </citation>
    <scope>IDENTIFICATION</scope>
</reference>
<feature type="region of interest" description="Disordered" evidence="1">
    <location>
        <begin position="103"/>
        <end position="156"/>
    </location>
</feature>
<sequence length="573" mass="60956">MVSFFLTFFFFTFHSQGPLSSIRAAIKRSERPEITILSAEPLTSTSWFPGASAGFPPPPPPAPPPSYEEVIKEKTQEQVLMPCSSSCSSSSSSRPVSTITIATQTEAGSATEPQDSQARPLRPTRPPLPSPPRLSHSSSTTSQSGLSDGVVSNTAPDTVTHASAHTQCCDLLSELRSSVTSATAAQTDQWDQCLAAVDVAAPPDTSSNVLLERPTPRPRSKLGSRPISSEVKVQTLVKLREDSFATLAARAESESTKQGLSQGKYLQELLDAFSSDDWGFPEQRSDSSGNSQSESEEGEQEDGEEDMAALKARIQAFEQQVADGNSGDSKRDFVVTKRPEPRPRPRLQVQPSKSVPPSVAPKPKNLSQVPKPSSKAFWEDGALKSAESGGTDALKSTETPSIDLNPEAEAATEPSCTPKSPPSVLPQPCKTTEKPPLTPKPQAAAESPVPAPRPPPPKLTHSLSDASLLVHPKLPPRPPVAPRPSMGSPNQEKSTTTGLTPHSLPLRPSAECFSGAETEAGRDETSTPPGECESVVCEVCCPLQAAEVTTADLSAAFNLQLNGKENYYCIQPL</sequence>
<feature type="compositionally biased region" description="Low complexity" evidence="1">
    <location>
        <begin position="348"/>
        <end position="364"/>
    </location>
</feature>
<evidence type="ECO:0000313" key="3">
    <source>
        <dbReference type="Ensembl" id="ENSMAMP00000009850.2"/>
    </source>
</evidence>
<feature type="compositionally biased region" description="Low complexity" evidence="1">
    <location>
        <begin position="133"/>
        <end position="147"/>
    </location>
</feature>
<evidence type="ECO:0000256" key="2">
    <source>
        <dbReference type="SAM" id="SignalP"/>
    </source>
</evidence>
<evidence type="ECO:0000313" key="4">
    <source>
        <dbReference type="Proteomes" id="UP000261640"/>
    </source>
</evidence>
<reference evidence="3" key="1">
    <citation type="submission" date="2025-08" db="UniProtKB">
        <authorList>
            <consortium name="Ensembl"/>
        </authorList>
    </citation>
    <scope>IDENTIFICATION</scope>
</reference>
<dbReference type="Ensembl" id="ENSMAMT00000010104.2">
    <property type="protein sequence ID" value="ENSMAMP00000009850.2"/>
    <property type="gene ID" value="ENSMAMG00000006638.2"/>
</dbReference>
<name>A0A3Q3RTY5_9TELE</name>
<feature type="compositionally biased region" description="Pro residues" evidence="1">
    <location>
        <begin position="449"/>
        <end position="458"/>
    </location>
</feature>
<feature type="compositionally biased region" description="Pro residues" evidence="1">
    <location>
        <begin position="473"/>
        <end position="482"/>
    </location>
</feature>
<organism evidence="3 4">
    <name type="scientific">Mastacembelus armatus</name>
    <name type="common">zig-zag eel</name>
    <dbReference type="NCBI Taxonomy" id="205130"/>
    <lineage>
        <taxon>Eukaryota</taxon>
        <taxon>Metazoa</taxon>
        <taxon>Chordata</taxon>
        <taxon>Craniata</taxon>
        <taxon>Vertebrata</taxon>
        <taxon>Euteleostomi</taxon>
        <taxon>Actinopterygii</taxon>
        <taxon>Neopterygii</taxon>
        <taxon>Teleostei</taxon>
        <taxon>Neoteleostei</taxon>
        <taxon>Acanthomorphata</taxon>
        <taxon>Anabantaria</taxon>
        <taxon>Synbranchiformes</taxon>
        <taxon>Mastacembelidae</taxon>
        <taxon>Mastacembelus</taxon>
    </lineage>
</organism>
<feature type="region of interest" description="Disordered" evidence="1">
    <location>
        <begin position="48"/>
        <end position="67"/>
    </location>
</feature>
<feature type="compositionally biased region" description="Pro residues" evidence="1">
    <location>
        <begin position="123"/>
        <end position="132"/>
    </location>
</feature>
<feature type="compositionally biased region" description="Pro residues" evidence="1">
    <location>
        <begin position="55"/>
        <end position="66"/>
    </location>
</feature>
<accession>A0A3Q3RTY5</accession>
<feature type="chain" id="PRO_5030081903" evidence="2">
    <location>
        <begin position="16"/>
        <end position="573"/>
    </location>
</feature>
<dbReference type="GeneTree" id="ENSGT00940000180552"/>
<dbReference type="Proteomes" id="UP000261640">
    <property type="component" value="Unplaced"/>
</dbReference>
<dbReference type="AlphaFoldDB" id="A0A3Q3RTY5"/>
<keyword evidence="4" id="KW-1185">Reference proteome</keyword>
<feature type="signal peptide" evidence="2">
    <location>
        <begin position="1"/>
        <end position="15"/>
    </location>
</feature>
<keyword evidence="2" id="KW-0732">Signal</keyword>